<feature type="chain" id="PRO_5022907878" evidence="2">
    <location>
        <begin position="22"/>
        <end position="415"/>
    </location>
</feature>
<protein>
    <submittedName>
        <fullName evidence="4">Outer membrane biogenesis protein BamB</fullName>
    </submittedName>
</protein>
<dbReference type="SUPFAM" id="SSF50998">
    <property type="entry name" value="Quinoprotein alcohol dehydrogenase-like"/>
    <property type="match status" value="1"/>
</dbReference>
<evidence type="ECO:0000259" key="3">
    <source>
        <dbReference type="Pfam" id="PF13360"/>
    </source>
</evidence>
<feature type="signal peptide" evidence="2">
    <location>
        <begin position="1"/>
        <end position="21"/>
    </location>
</feature>
<dbReference type="EMBL" id="SJPN01000007">
    <property type="protein sequence ID" value="TWT94526.1"/>
    <property type="molecule type" value="Genomic_DNA"/>
</dbReference>
<evidence type="ECO:0000256" key="1">
    <source>
        <dbReference type="SAM" id="MobiDB-lite"/>
    </source>
</evidence>
<keyword evidence="5" id="KW-1185">Reference proteome</keyword>
<dbReference type="InterPro" id="IPR002372">
    <property type="entry name" value="PQQ_rpt_dom"/>
</dbReference>
<sequence precursor="true">MSTSRSLSLLFSLIFCVTAVADDWPQYRGKLGDGKSAESIGDVQWPAEGPKVLWKAETPLGFSSFAVADGRAVTVVGVDGKETCLALDAQIGKELWSVALGSTDYGAGGGDAGEPDNRGGDGPRSTPSISGDRVYVYDAHLTLHCLDAATGKTVWKQDIAADFDGRNIRWASAASPLIINDAVYLVGGGAGQSFIALNKSDGSVIWKSGDETMTHATPHYATINEVPQVIFFVQSGLVAVDAATGKETWRAKFPYSVSTAASPVSEENLVYSSAGYGVGAGVFKVDGSEDAAEVWFKSNELMNHWSTPVVHDGHLYGIYEFKKYGKAPLQCVDLATGEIKWSERGFGPGNCILVGDKLVVLSDKGELVIAEARPDQYNELARAKVIEGKCWSTPAYSEGRVYVRSTKEAACIELR</sequence>
<dbReference type="InterPro" id="IPR011047">
    <property type="entry name" value="Quinoprotein_ADH-like_sf"/>
</dbReference>
<dbReference type="Pfam" id="PF13360">
    <property type="entry name" value="PQQ_2"/>
    <property type="match status" value="1"/>
</dbReference>
<dbReference type="InterPro" id="IPR018391">
    <property type="entry name" value="PQQ_b-propeller_rpt"/>
</dbReference>
<name>A0A5C6A516_9BACT</name>
<dbReference type="Gene3D" id="2.130.10.10">
    <property type="entry name" value="YVTN repeat-like/Quinoprotein amine dehydrogenase"/>
    <property type="match status" value="1"/>
</dbReference>
<keyword evidence="2" id="KW-0732">Signal</keyword>
<dbReference type="PANTHER" id="PTHR34512:SF30">
    <property type="entry name" value="OUTER MEMBRANE PROTEIN ASSEMBLY FACTOR BAMB"/>
    <property type="match status" value="1"/>
</dbReference>
<evidence type="ECO:0000256" key="2">
    <source>
        <dbReference type="SAM" id="SignalP"/>
    </source>
</evidence>
<comment type="caution">
    <text evidence="4">The sequence shown here is derived from an EMBL/GenBank/DDBJ whole genome shotgun (WGS) entry which is preliminary data.</text>
</comment>
<dbReference type="Proteomes" id="UP000320176">
    <property type="component" value="Unassembled WGS sequence"/>
</dbReference>
<evidence type="ECO:0000313" key="4">
    <source>
        <dbReference type="EMBL" id="TWT94526.1"/>
    </source>
</evidence>
<feature type="domain" description="Pyrrolo-quinoline quinone repeat" evidence="3">
    <location>
        <begin position="86"/>
        <end position="342"/>
    </location>
</feature>
<dbReference type="InterPro" id="IPR015943">
    <property type="entry name" value="WD40/YVTN_repeat-like_dom_sf"/>
</dbReference>
<dbReference type="OrthoDB" id="9815737at2"/>
<gene>
    <name evidence="4" type="ORF">Pla52n_53470</name>
</gene>
<organism evidence="4 5">
    <name type="scientific">Stieleria varia</name>
    <dbReference type="NCBI Taxonomy" id="2528005"/>
    <lineage>
        <taxon>Bacteria</taxon>
        <taxon>Pseudomonadati</taxon>
        <taxon>Planctomycetota</taxon>
        <taxon>Planctomycetia</taxon>
        <taxon>Pirellulales</taxon>
        <taxon>Pirellulaceae</taxon>
        <taxon>Stieleria</taxon>
    </lineage>
</organism>
<dbReference type="RefSeq" id="WP_146522376.1">
    <property type="nucleotide sequence ID" value="NZ_CP151726.1"/>
</dbReference>
<feature type="region of interest" description="Disordered" evidence="1">
    <location>
        <begin position="107"/>
        <end position="129"/>
    </location>
</feature>
<dbReference type="PANTHER" id="PTHR34512">
    <property type="entry name" value="CELL SURFACE PROTEIN"/>
    <property type="match status" value="1"/>
</dbReference>
<evidence type="ECO:0000313" key="5">
    <source>
        <dbReference type="Proteomes" id="UP000320176"/>
    </source>
</evidence>
<accession>A0A5C6A516</accession>
<dbReference type="AlphaFoldDB" id="A0A5C6A516"/>
<proteinExistence type="predicted"/>
<dbReference type="SMART" id="SM00564">
    <property type="entry name" value="PQQ"/>
    <property type="match status" value="3"/>
</dbReference>
<reference evidence="4 5" key="1">
    <citation type="submission" date="2019-02" db="EMBL/GenBank/DDBJ databases">
        <title>Deep-cultivation of Planctomycetes and their phenomic and genomic characterization uncovers novel biology.</title>
        <authorList>
            <person name="Wiegand S."/>
            <person name="Jogler M."/>
            <person name="Boedeker C."/>
            <person name="Pinto D."/>
            <person name="Vollmers J."/>
            <person name="Rivas-Marin E."/>
            <person name="Kohn T."/>
            <person name="Peeters S.H."/>
            <person name="Heuer A."/>
            <person name="Rast P."/>
            <person name="Oberbeckmann S."/>
            <person name="Bunk B."/>
            <person name="Jeske O."/>
            <person name="Meyerdierks A."/>
            <person name="Storesund J.E."/>
            <person name="Kallscheuer N."/>
            <person name="Luecker S."/>
            <person name="Lage O.M."/>
            <person name="Pohl T."/>
            <person name="Merkel B.J."/>
            <person name="Hornburger P."/>
            <person name="Mueller R.-W."/>
            <person name="Bruemmer F."/>
            <person name="Labrenz M."/>
            <person name="Spormann A.M."/>
            <person name="Op Den Camp H."/>
            <person name="Overmann J."/>
            <person name="Amann R."/>
            <person name="Jetten M.S.M."/>
            <person name="Mascher T."/>
            <person name="Medema M.H."/>
            <person name="Devos D.P."/>
            <person name="Kaster A.-K."/>
            <person name="Ovreas L."/>
            <person name="Rohde M."/>
            <person name="Galperin M.Y."/>
            <person name="Jogler C."/>
        </authorList>
    </citation>
    <scope>NUCLEOTIDE SEQUENCE [LARGE SCALE GENOMIC DNA]</scope>
    <source>
        <strain evidence="4 5">Pla52n</strain>
    </source>
</reference>